<gene>
    <name evidence="2" type="ORF">DFH08DRAFT_824973</name>
</gene>
<keyword evidence="3" id="KW-1185">Reference proteome</keyword>
<protein>
    <submittedName>
        <fullName evidence="2">Uncharacterized protein</fullName>
    </submittedName>
</protein>
<organism evidence="2 3">
    <name type="scientific">Mycena albidolilacea</name>
    <dbReference type="NCBI Taxonomy" id="1033008"/>
    <lineage>
        <taxon>Eukaryota</taxon>
        <taxon>Fungi</taxon>
        <taxon>Dikarya</taxon>
        <taxon>Basidiomycota</taxon>
        <taxon>Agaricomycotina</taxon>
        <taxon>Agaricomycetes</taxon>
        <taxon>Agaricomycetidae</taxon>
        <taxon>Agaricales</taxon>
        <taxon>Marasmiineae</taxon>
        <taxon>Mycenaceae</taxon>
        <taxon>Mycena</taxon>
    </lineage>
</organism>
<dbReference type="EMBL" id="JARIHO010000095">
    <property type="protein sequence ID" value="KAJ7305672.1"/>
    <property type="molecule type" value="Genomic_DNA"/>
</dbReference>
<feature type="region of interest" description="Disordered" evidence="1">
    <location>
        <begin position="54"/>
        <end position="111"/>
    </location>
</feature>
<evidence type="ECO:0000313" key="2">
    <source>
        <dbReference type="EMBL" id="KAJ7305672.1"/>
    </source>
</evidence>
<dbReference type="AlphaFoldDB" id="A0AAD7E9T9"/>
<proteinExistence type="predicted"/>
<evidence type="ECO:0000313" key="3">
    <source>
        <dbReference type="Proteomes" id="UP001218218"/>
    </source>
</evidence>
<evidence type="ECO:0000256" key="1">
    <source>
        <dbReference type="SAM" id="MobiDB-lite"/>
    </source>
</evidence>
<sequence>MSGSRASTLLRMLTPPGFRAHTSLFLPDSRTPTPYAVDLCGPTSHLLQAPRFFTPLSLGPTMPGRSPSPPTSSQPPAKHPRTQDEQGEDEDDQDDEVSDQEEEEEKLLRPFRRPTKFVNHRLQQLLDLAAAADNNNTDGEDDDNNEDVEELQRNFLDNREEPDNTVIRVHLVDVHEHEREHAEALHLAAHYDAATAEFYRREDCVDEFPVVPGTWVQAVGTGAMRAMVVSTTTMHFYRGPKSGVKTPTQRLVIRALAEPDDNNVLPGTWVKMRQLKKMQKGIAFAKRPAGTNGLPAFKKHQYPRAYPSHNQLLPFVGSLHPDLLALTYDGLSPALVPGDRIVVVAGEHQGVNGFIAALISRRDSETHEVVQYAKVIPPGPNGVYPGPNRVYDQVERDTKKPKKSKKQDGIYAYVVHLKRSGMDLCFVFKISDRARVVGGILYSGVTGRVECVEDGGSLVISISHNTEVVGSTTISPGLEDRKIFTISIEHVTRIWELGDFMRVTCGDHKNATGFIVSARGGGGVAIYYSSQSRPVESESERLLGGIPNPGLLKVRAADLEFDHSSFASNVAADLPLRALPPTPEELSQHHAAAWPQYTRPSNSGVYQGSQLQNPGPAVGEFRWGQNPLMYTGVQYAERHFQVIVGGKHPWKGLRGEVIGDYDCPKRTSKLEAWMKEWKYTKSSSAFDLRKGGEDASWKTNQDEIFVTIKEIATNKTVSGIPLKNVWHELFLTSRFNKSGRSGMQLCEALFVPPARLESCQADREATGEWISVPELAMKRVDVQVVGIQHLHKITPSMAVLEGKCGWLLLVNPPPLNEPKIEVFGVGKNGMKHKIERGCIKPRRKDDAGKELWESPHGSSSLAQISTIIRLRKADMR</sequence>
<dbReference type="Proteomes" id="UP001218218">
    <property type="component" value="Unassembled WGS sequence"/>
</dbReference>
<name>A0AAD7E9T9_9AGAR</name>
<feature type="compositionally biased region" description="Acidic residues" evidence="1">
    <location>
        <begin position="85"/>
        <end position="105"/>
    </location>
</feature>
<comment type="caution">
    <text evidence="2">The sequence shown here is derived from an EMBL/GenBank/DDBJ whole genome shotgun (WGS) entry which is preliminary data.</text>
</comment>
<accession>A0AAD7E9T9</accession>
<reference evidence="2" key="1">
    <citation type="submission" date="2023-03" db="EMBL/GenBank/DDBJ databases">
        <title>Massive genome expansion in bonnet fungi (Mycena s.s.) driven by repeated elements and novel gene families across ecological guilds.</title>
        <authorList>
            <consortium name="Lawrence Berkeley National Laboratory"/>
            <person name="Harder C.B."/>
            <person name="Miyauchi S."/>
            <person name="Viragh M."/>
            <person name="Kuo A."/>
            <person name="Thoen E."/>
            <person name="Andreopoulos B."/>
            <person name="Lu D."/>
            <person name="Skrede I."/>
            <person name="Drula E."/>
            <person name="Henrissat B."/>
            <person name="Morin E."/>
            <person name="Kohler A."/>
            <person name="Barry K."/>
            <person name="LaButti K."/>
            <person name="Morin E."/>
            <person name="Salamov A."/>
            <person name="Lipzen A."/>
            <person name="Mereny Z."/>
            <person name="Hegedus B."/>
            <person name="Baldrian P."/>
            <person name="Stursova M."/>
            <person name="Weitz H."/>
            <person name="Taylor A."/>
            <person name="Grigoriev I.V."/>
            <person name="Nagy L.G."/>
            <person name="Martin F."/>
            <person name="Kauserud H."/>
        </authorList>
    </citation>
    <scope>NUCLEOTIDE SEQUENCE</scope>
    <source>
        <strain evidence="2">CBHHK002</strain>
    </source>
</reference>